<keyword evidence="1" id="KW-0812">Transmembrane</keyword>
<evidence type="ECO:0000313" key="2">
    <source>
        <dbReference type="EMBL" id="AFC29113.1"/>
    </source>
</evidence>
<organism evidence="2 3">
    <name type="scientific">Paenibacillus mucilaginosus 3016</name>
    <dbReference type="NCBI Taxonomy" id="1116391"/>
    <lineage>
        <taxon>Bacteria</taxon>
        <taxon>Bacillati</taxon>
        <taxon>Bacillota</taxon>
        <taxon>Bacilli</taxon>
        <taxon>Bacillales</taxon>
        <taxon>Paenibacillaceae</taxon>
        <taxon>Paenibacillus</taxon>
    </lineage>
</organism>
<proteinExistence type="predicted"/>
<gene>
    <name evidence="2" type="ORF">PM3016_2225</name>
</gene>
<dbReference type="EMBL" id="CP003235">
    <property type="protein sequence ID" value="AFC29113.1"/>
    <property type="molecule type" value="Genomic_DNA"/>
</dbReference>
<evidence type="ECO:0000313" key="3">
    <source>
        <dbReference type="Proteomes" id="UP000007523"/>
    </source>
</evidence>
<protein>
    <submittedName>
        <fullName evidence="2">Uncharacterized protein</fullName>
    </submittedName>
</protein>
<dbReference type="AlphaFoldDB" id="H6NHB8"/>
<sequence>MSIQQIITISLLVVPWLTILFMDEHERRRFMPTTLFTAVTSGLIYEFGMMLNFWHFEEVSFPLVMYGLLPIIGMWVIRFTYGHFLRFMVVNAILDLGFAFVLAPMFDSIGILGSNPYTGLYIYTINIFHAASLYGYQVWQEGHGAAKAR</sequence>
<keyword evidence="1" id="KW-1133">Transmembrane helix</keyword>
<keyword evidence="3" id="KW-1185">Reference proteome</keyword>
<dbReference type="HOGENOM" id="CLU_130942_0_0_9"/>
<dbReference type="RefSeq" id="WP_014369511.1">
    <property type="nucleotide sequence ID" value="NC_016935.1"/>
</dbReference>
<evidence type="ECO:0000256" key="1">
    <source>
        <dbReference type="SAM" id="Phobius"/>
    </source>
</evidence>
<feature type="transmembrane region" description="Helical" evidence="1">
    <location>
        <begin position="6"/>
        <end position="22"/>
    </location>
</feature>
<dbReference type="STRING" id="1116391.PM3016_2225"/>
<name>H6NHB8_9BACL</name>
<dbReference type="Proteomes" id="UP000007523">
    <property type="component" value="Chromosome"/>
</dbReference>
<feature type="transmembrane region" description="Helical" evidence="1">
    <location>
        <begin position="118"/>
        <end position="139"/>
    </location>
</feature>
<feature type="transmembrane region" description="Helical" evidence="1">
    <location>
        <begin position="84"/>
        <end position="106"/>
    </location>
</feature>
<accession>H6NHB8</accession>
<keyword evidence="1" id="KW-0472">Membrane</keyword>
<dbReference type="KEGG" id="pmq:PM3016_2225"/>
<feature type="transmembrane region" description="Helical" evidence="1">
    <location>
        <begin position="34"/>
        <end position="53"/>
    </location>
</feature>
<reference evidence="2 3" key="1">
    <citation type="journal article" date="2012" name="J. Bacteriol.">
        <title>Complete Genome Sequence of Paenibacillus mucilaginosus 3016, a Bacterium Functional as Microbial Fertilizer.</title>
        <authorList>
            <person name="Ma M."/>
            <person name="Wang Z."/>
            <person name="Li L."/>
            <person name="Jiang X."/>
            <person name="Guan D."/>
            <person name="Cao F."/>
            <person name="Chen H."/>
            <person name="Wang X."/>
            <person name="Shen D."/>
            <person name="Du B."/>
            <person name="Li J."/>
        </authorList>
    </citation>
    <scope>NUCLEOTIDE SEQUENCE [LARGE SCALE GENOMIC DNA]</scope>
    <source>
        <strain evidence="2 3">3016</strain>
    </source>
</reference>
<feature type="transmembrane region" description="Helical" evidence="1">
    <location>
        <begin position="59"/>
        <end position="77"/>
    </location>
</feature>